<evidence type="ECO:0000256" key="4">
    <source>
        <dbReference type="ARBA" id="ARBA00022729"/>
    </source>
</evidence>
<comment type="caution">
    <text evidence="13">The sequence shown here is derived from an EMBL/GenBank/DDBJ whole genome shotgun (WGS) entry which is preliminary data.</text>
</comment>
<keyword evidence="10" id="KW-0807">Transducer</keyword>
<dbReference type="InterPro" id="IPR001828">
    <property type="entry name" value="ANF_lig-bd_rcpt"/>
</dbReference>
<dbReference type="PRINTS" id="PR00248">
    <property type="entry name" value="GPCRMGR"/>
</dbReference>
<dbReference type="Pfam" id="PF07562">
    <property type="entry name" value="NCD3G"/>
    <property type="match status" value="1"/>
</dbReference>
<keyword evidence="5 11" id="KW-1133">Transmembrane helix</keyword>
<keyword evidence="7 11" id="KW-0472">Membrane</keyword>
<evidence type="ECO:0000256" key="2">
    <source>
        <dbReference type="ARBA" id="ARBA00022475"/>
    </source>
</evidence>
<evidence type="ECO:0000256" key="11">
    <source>
        <dbReference type="SAM" id="Phobius"/>
    </source>
</evidence>
<dbReference type="InterPro" id="IPR038550">
    <property type="entry name" value="GPCR_3_9-Cys_sf"/>
</dbReference>
<evidence type="ECO:0000256" key="9">
    <source>
        <dbReference type="ARBA" id="ARBA00023180"/>
    </source>
</evidence>
<evidence type="ECO:0000256" key="5">
    <source>
        <dbReference type="ARBA" id="ARBA00022989"/>
    </source>
</evidence>
<feature type="transmembrane region" description="Helical" evidence="11">
    <location>
        <begin position="274"/>
        <end position="295"/>
    </location>
</feature>
<dbReference type="GO" id="GO:0004930">
    <property type="term" value="F:G protein-coupled receptor activity"/>
    <property type="evidence" value="ECO:0007669"/>
    <property type="project" value="UniProtKB-KW"/>
</dbReference>
<dbReference type="CDD" id="cd15283">
    <property type="entry name" value="7tmC_V2R_pheromone"/>
    <property type="match status" value="1"/>
</dbReference>
<dbReference type="InterPro" id="IPR000337">
    <property type="entry name" value="GPCR_3"/>
</dbReference>
<feature type="transmembrane region" description="Helical" evidence="11">
    <location>
        <begin position="399"/>
        <end position="419"/>
    </location>
</feature>
<feature type="domain" description="G-protein coupled receptors family 3 profile" evidence="12">
    <location>
        <begin position="237"/>
        <end position="500"/>
    </location>
</feature>
<evidence type="ECO:0000256" key="1">
    <source>
        <dbReference type="ARBA" id="ARBA00004651"/>
    </source>
</evidence>
<keyword evidence="4" id="KW-0732">Signal</keyword>
<dbReference type="EMBL" id="DYDO01000003">
    <property type="protein sequence ID" value="DBA29503.1"/>
    <property type="molecule type" value="Genomic_DNA"/>
</dbReference>
<sequence>MVTRTLNYYGARDSLLSDRKMYPNVFRTVPDNEMQYVAIVKLLVRLKWNWVGIITSDDEYGEREIRQLSKHLTNNGICIEFKILVTRYVKLVNYKGSKSRESCLNEKGDMPGPLDIVNWITQGKDREASYWKYVGHFDESLPENQQLNFSPRWISWKHGKAPKGRCSAECFPGFRKALREGYHICCYDCVPCSMGEISNQSDSENCQTCPENEWPNDAKNICALKITEYLSYEKDVLVIIFSVSSVLFAATSVFILGIFLWFRSTPIVKANNRNLSFILLCSLTLSFLTVFLFLGRPVDITCMLQQITFGIVFTISVSSILAKTTTVFIAFKASRPGSSCRKWVGVKLPNTVMLFCSSIQVINGILWLSISPPFQEYDMHSYPGKIIIQCNEGSTMAFYITWGYMGFLAAVSFVLAFMVRTLPDSFNEAKYITFSMLVFCSVWIAMIPAYLSTRGKYMVAVVVFAILTSSAGVLFCIFFPKVYILLFKPELNMRKNLLDK</sequence>
<comment type="subcellular location">
    <subcellularLocation>
        <location evidence="1">Cell membrane</location>
        <topology evidence="1">Multi-pass membrane protein</topology>
    </subcellularLocation>
</comment>
<dbReference type="InterPro" id="IPR017979">
    <property type="entry name" value="GPCR_3_CS"/>
</dbReference>
<dbReference type="FunFam" id="2.10.50.30:FF:000003">
    <property type="entry name" value="Vomeronasal 2, receptor 120"/>
    <property type="match status" value="1"/>
</dbReference>
<dbReference type="PANTHER" id="PTHR24061">
    <property type="entry name" value="CALCIUM-SENSING RECEPTOR-RELATED"/>
    <property type="match status" value="1"/>
</dbReference>
<feature type="transmembrane region" description="Helical" evidence="11">
    <location>
        <begin position="307"/>
        <end position="331"/>
    </location>
</feature>
<dbReference type="Pfam" id="PF01094">
    <property type="entry name" value="ANF_receptor"/>
    <property type="match status" value="1"/>
</dbReference>
<feature type="transmembrane region" description="Helical" evidence="11">
    <location>
        <begin position="457"/>
        <end position="486"/>
    </location>
</feature>
<dbReference type="Proteomes" id="UP001181693">
    <property type="component" value="Unassembled WGS sequence"/>
</dbReference>
<dbReference type="PROSITE" id="PS50259">
    <property type="entry name" value="G_PROTEIN_RECEP_F3_4"/>
    <property type="match status" value="1"/>
</dbReference>
<protein>
    <recommendedName>
        <fullName evidence="12">G-protein coupled receptors family 3 profile domain-containing protein</fullName>
    </recommendedName>
</protein>
<dbReference type="InterPro" id="IPR011500">
    <property type="entry name" value="GPCR_3_9-Cys_dom"/>
</dbReference>
<dbReference type="AlphaFoldDB" id="A0AAV3AQT8"/>
<evidence type="ECO:0000313" key="14">
    <source>
        <dbReference type="Proteomes" id="UP001181693"/>
    </source>
</evidence>
<evidence type="ECO:0000256" key="7">
    <source>
        <dbReference type="ARBA" id="ARBA00023136"/>
    </source>
</evidence>
<feature type="transmembrane region" description="Helical" evidence="11">
    <location>
        <begin position="352"/>
        <end position="370"/>
    </location>
</feature>
<keyword evidence="3 11" id="KW-0812">Transmembrane</keyword>
<evidence type="ECO:0000256" key="6">
    <source>
        <dbReference type="ARBA" id="ARBA00023040"/>
    </source>
</evidence>
<evidence type="ECO:0000256" key="3">
    <source>
        <dbReference type="ARBA" id="ARBA00022692"/>
    </source>
</evidence>
<dbReference type="PROSITE" id="PS00981">
    <property type="entry name" value="G_PROTEIN_RECEP_F3_3"/>
    <property type="match status" value="1"/>
</dbReference>
<proteinExistence type="predicted"/>
<name>A0AAV3AQT8_PYXAD</name>
<dbReference type="Pfam" id="PF00003">
    <property type="entry name" value="7tm_3"/>
    <property type="match status" value="1"/>
</dbReference>
<keyword evidence="8" id="KW-0675">Receptor</keyword>
<keyword evidence="9" id="KW-0325">Glycoprotein</keyword>
<evidence type="ECO:0000259" key="12">
    <source>
        <dbReference type="PROSITE" id="PS50259"/>
    </source>
</evidence>
<keyword evidence="6" id="KW-0297">G-protein coupled receptor</keyword>
<dbReference type="Gene3D" id="2.10.50.30">
    <property type="entry name" value="GPCR, family 3, nine cysteines domain"/>
    <property type="match status" value="1"/>
</dbReference>
<evidence type="ECO:0000313" key="13">
    <source>
        <dbReference type="EMBL" id="DBA29503.1"/>
    </source>
</evidence>
<dbReference type="Gene3D" id="3.40.50.2300">
    <property type="match status" value="1"/>
</dbReference>
<accession>A0AAV3AQT8</accession>
<dbReference type="GO" id="GO:0005886">
    <property type="term" value="C:plasma membrane"/>
    <property type="evidence" value="ECO:0007669"/>
    <property type="project" value="UniProtKB-SubCell"/>
</dbReference>
<evidence type="ECO:0000256" key="10">
    <source>
        <dbReference type="ARBA" id="ARBA00023224"/>
    </source>
</evidence>
<feature type="transmembrane region" description="Helical" evidence="11">
    <location>
        <begin position="431"/>
        <end position="451"/>
    </location>
</feature>
<dbReference type="SUPFAM" id="SSF53822">
    <property type="entry name" value="Periplasmic binding protein-like I"/>
    <property type="match status" value="1"/>
</dbReference>
<reference evidence="13" key="1">
    <citation type="thesis" date="2020" institute="ProQuest LLC" country="789 East Eisenhower Parkway, Ann Arbor, MI, USA">
        <title>Comparative Genomics and Chromosome Evolution.</title>
        <authorList>
            <person name="Mudd A.B."/>
        </authorList>
    </citation>
    <scope>NUCLEOTIDE SEQUENCE</scope>
    <source>
        <strain evidence="13">1538</strain>
        <tissue evidence="13">Blood</tissue>
    </source>
</reference>
<keyword evidence="14" id="KW-1185">Reference proteome</keyword>
<keyword evidence="2" id="KW-1003">Cell membrane</keyword>
<dbReference type="PANTHER" id="PTHR24061:SF599">
    <property type="entry name" value="G-PROTEIN COUPLED RECEPTORS FAMILY 3 PROFILE DOMAIN-CONTAINING PROTEIN"/>
    <property type="match status" value="1"/>
</dbReference>
<dbReference type="InterPro" id="IPR028082">
    <property type="entry name" value="Peripla_BP_I"/>
</dbReference>
<gene>
    <name evidence="13" type="ORF">GDO54_009726</name>
</gene>
<dbReference type="InterPro" id="IPR000068">
    <property type="entry name" value="GPCR_3_Ca_sens_rcpt-rel"/>
</dbReference>
<dbReference type="InterPro" id="IPR017978">
    <property type="entry name" value="GPCR_3_C"/>
</dbReference>
<feature type="transmembrane region" description="Helical" evidence="11">
    <location>
        <begin position="236"/>
        <end position="262"/>
    </location>
</feature>
<organism evidence="13 14">
    <name type="scientific">Pyxicephalus adspersus</name>
    <name type="common">African bullfrog</name>
    <dbReference type="NCBI Taxonomy" id="30357"/>
    <lineage>
        <taxon>Eukaryota</taxon>
        <taxon>Metazoa</taxon>
        <taxon>Chordata</taxon>
        <taxon>Craniata</taxon>
        <taxon>Vertebrata</taxon>
        <taxon>Euteleostomi</taxon>
        <taxon>Amphibia</taxon>
        <taxon>Batrachia</taxon>
        <taxon>Anura</taxon>
        <taxon>Neobatrachia</taxon>
        <taxon>Ranoidea</taxon>
        <taxon>Pyxicephalidae</taxon>
        <taxon>Pyxicephalinae</taxon>
        <taxon>Pyxicephalus</taxon>
    </lineage>
</organism>
<evidence type="ECO:0000256" key="8">
    <source>
        <dbReference type="ARBA" id="ARBA00023170"/>
    </source>
</evidence>